<feature type="transmembrane region" description="Helical" evidence="1">
    <location>
        <begin position="164"/>
        <end position="184"/>
    </location>
</feature>
<protein>
    <recommendedName>
        <fullName evidence="4">Transmembrane protein</fullName>
    </recommendedName>
</protein>
<proteinExistence type="predicted"/>
<evidence type="ECO:0000256" key="1">
    <source>
        <dbReference type="SAM" id="Phobius"/>
    </source>
</evidence>
<dbReference type="RefSeq" id="WP_075058267.1">
    <property type="nucleotide sequence ID" value="NZ_CP012357.1"/>
</dbReference>
<keyword evidence="1" id="KW-0812">Transmembrane</keyword>
<gene>
    <name evidence="2" type="ORF">SLITO_v1c05260</name>
</gene>
<feature type="transmembrane region" description="Helical" evidence="1">
    <location>
        <begin position="51"/>
        <end position="71"/>
    </location>
</feature>
<organism evidence="2 3">
    <name type="scientific">Spiroplasma litorale</name>
    <dbReference type="NCBI Taxonomy" id="216942"/>
    <lineage>
        <taxon>Bacteria</taxon>
        <taxon>Bacillati</taxon>
        <taxon>Mycoplasmatota</taxon>
        <taxon>Mollicutes</taxon>
        <taxon>Entomoplasmatales</taxon>
        <taxon>Spiroplasmataceae</taxon>
        <taxon>Spiroplasma</taxon>
    </lineage>
</organism>
<sequence length="265" mass="31377">MKYINLKNFKITYKYFFAILSCISIYTYYFYKLFSGHGLDTYNNNYEIYTLDYFSTFTLISNILCQIWLLWAAITPKKEGNSKFTSRKKFVFLSHTTALTFSVMITITFIVYNFILVPIDTGFPTHSYDAFATIVNHIITPIAFVVYFLFLMDNKREIDLNRFFTRKFWIQFTILISYCIISLIKGELRYRSDSQLYNTPSGKNTWYPYFFLNLHNANGPLGIPGYGWFIIAFILIIGVMIGFTYLYNFINNCIIKTKYYKKYIG</sequence>
<feature type="transmembrane region" description="Helical" evidence="1">
    <location>
        <begin position="12"/>
        <end position="31"/>
    </location>
</feature>
<dbReference type="PATRIC" id="fig|216942.3.peg.529"/>
<dbReference type="KEGG" id="sll:SLITO_v1c05260"/>
<dbReference type="EMBL" id="CP012357">
    <property type="protein sequence ID" value="AKX34174.1"/>
    <property type="molecule type" value="Genomic_DNA"/>
</dbReference>
<reference evidence="2 3" key="1">
    <citation type="journal article" date="2015" name="Genome Announc.">
        <title>Complete Genome Sequence of Spiroplasma litorale TN-1T (DSM 21781), a Bacterium Isolated from a Green-Eyed Horsefly (Tabanus nigrovittatus).</title>
        <authorList>
            <person name="Lo W.S."/>
            <person name="Lai Y.C."/>
            <person name="Lien Y.W."/>
            <person name="Wang T.H."/>
            <person name="Kuo C.H."/>
        </authorList>
    </citation>
    <scope>NUCLEOTIDE SEQUENCE [LARGE SCALE GENOMIC DNA]</scope>
    <source>
        <strain evidence="2 3">TN-1</strain>
    </source>
</reference>
<name>A0A0K1W1H3_9MOLU</name>
<feature type="transmembrane region" description="Helical" evidence="1">
    <location>
        <begin position="92"/>
        <end position="115"/>
    </location>
</feature>
<feature type="transmembrane region" description="Helical" evidence="1">
    <location>
        <begin position="226"/>
        <end position="250"/>
    </location>
</feature>
<dbReference type="AlphaFoldDB" id="A0A0K1W1H3"/>
<evidence type="ECO:0008006" key="4">
    <source>
        <dbReference type="Google" id="ProtNLM"/>
    </source>
</evidence>
<feature type="transmembrane region" description="Helical" evidence="1">
    <location>
        <begin position="130"/>
        <end position="152"/>
    </location>
</feature>
<dbReference type="STRING" id="216942.SLITO_v1c05260"/>
<evidence type="ECO:0000313" key="2">
    <source>
        <dbReference type="EMBL" id="AKX34174.1"/>
    </source>
</evidence>
<dbReference type="Proteomes" id="UP000067476">
    <property type="component" value="Chromosome"/>
</dbReference>
<evidence type="ECO:0000313" key="3">
    <source>
        <dbReference type="Proteomes" id="UP000067476"/>
    </source>
</evidence>
<accession>A0A0K1W1H3</accession>
<keyword evidence="1" id="KW-1133">Transmembrane helix</keyword>
<keyword evidence="1" id="KW-0472">Membrane</keyword>
<dbReference type="OrthoDB" id="392064at2"/>
<keyword evidence="3" id="KW-1185">Reference proteome</keyword>